<comment type="caution">
    <text evidence="7">The sequence shown here is derived from an EMBL/GenBank/DDBJ whole genome shotgun (WGS) entry which is preliminary data.</text>
</comment>
<keyword evidence="1" id="KW-0732">Signal</keyword>
<feature type="region of interest" description="Disordered" evidence="4">
    <location>
        <begin position="147"/>
        <end position="256"/>
    </location>
</feature>
<keyword evidence="8" id="KW-1185">Reference proteome</keyword>
<dbReference type="InterPro" id="IPR002048">
    <property type="entry name" value="EF_hand_dom"/>
</dbReference>
<dbReference type="PANTHER" id="PTHR12630">
    <property type="entry name" value="N-LINKED OLIGOSACCHARIDE PROCESSING"/>
    <property type="match status" value="1"/>
</dbReference>
<evidence type="ECO:0000313" key="8">
    <source>
        <dbReference type="Proteomes" id="UP000230750"/>
    </source>
</evidence>
<dbReference type="Pfam" id="PF13015">
    <property type="entry name" value="PRKCSH_1"/>
    <property type="match status" value="1"/>
</dbReference>
<dbReference type="STRING" id="307972.A0A2G8KQ98"/>
<evidence type="ECO:0000256" key="1">
    <source>
        <dbReference type="ARBA" id="ARBA00022729"/>
    </source>
</evidence>
<evidence type="ECO:0000313" key="7">
    <source>
        <dbReference type="EMBL" id="PIK50155.1"/>
    </source>
</evidence>
<dbReference type="InterPro" id="IPR009011">
    <property type="entry name" value="Man6P_isomerase_rcpt-bd_dom_sf"/>
</dbReference>
<dbReference type="InterPro" id="IPR036607">
    <property type="entry name" value="PRKCSH"/>
</dbReference>
<dbReference type="PROSITE" id="PS50222">
    <property type="entry name" value="EF_HAND_2"/>
    <property type="match status" value="1"/>
</dbReference>
<dbReference type="SUPFAM" id="SSF50911">
    <property type="entry name" value="Mannose 6-phosphate receptor domain"/>
    <property type="match status" value="1"/>
</dbReference>
<dbReference type="GO" id="GO:0005509">
    <property type="term" value="F:calcium ion binding"/>
    <property type="evidence" value="ECO:0007669"/>
    <property type="project" value="InterPro"/>
</dbReference>
<keyword evidence="2" id="KW-1015">Disulfide bond</keyword>
<dbReference type="AlphaFoldDB" id="A0A2G8KQ98"/>
<dbReference type="PANTHER" id="PTHR12630:SF1">
    <property type="entry name" value="GLUCOSIDASE 2 SUBUNIT BETA"/>
    <property type="match status" value="1"/>
</dbReference>
<dbReference type="InterPro" id="IPR018247">
    <property type="entry name" value="EF_Hand_1_Ca_BS"/>
</dbReference>
<name>A0A2G8KQ98_STIJA</name>
<accession>A0A2G8KQ98</accession>
<feature type="domain" description="EF-hand" evidence="5">
    <location>
        <begin position="76"/>
        <end position="111"/>
    </location>
</feature>
<sequence>MNEGFEIRRNYIERGLDTKTQRQQTLEKLKEELEQIEQVKDEKEQVKDDAERPEKDAIERHKSAWEEVKSQREAEREKERAATAFSELDKDQDGRVTFEEILFHPELDPDNTNEFTPEEAVSLLAEEPEVFQDKFAQFVWVKIKDKYSITPKTTETPEIPEPPAPPAPVDEPPKTEGAGDEVEDDLAIDEEEAAFEDDYDDYDEDDYDEPLEDEDLEDEEEEDDDDGDEDIRRYREMREKRKQKKDQKTDDDMPEYDSYTKTLIQIADDARAEYNEVNDKMKEIEKNISTLEKEMGVDLGMEHEFLPLQGECYEYSDREYTYKLCAFDKASQRSKSGGSETSLGKWGEWSGPADNKYSEMKYTGGLKCWNGPDRSCVVKLKCGKENQLMGASEPERCVYEFTMTTPALCNKKIDLTSGNMDGHDEL</sequence>
<evidence type="ECO:0000256" key="4">
    <source>
        <dbReference type="SAM" id="MobiDB-lite"/>
    </source>
</evidence>
<dbReference type="GO" id="GO:0006491">
    <property type="term" value="P:N-glycan processing"/>
    <property type="evidence" value="ECO:0007669"/>
    <property type="project" value="TreeGrafter"/>
</dbReference>
<dbReference type="OrthoDB" id="28322at2759"/>
<dbReference type="GO" id="GO:0017177">
    <property type="term" value="C:glucosidase II complex"/>
    <property type="evidence" value="ECO:0007669"/>
    <property type="project" value="TreeGrafter"/>
</dbReference>
<feature type="compositionally biased region" description="Pro residues" evidence="4">
    <location>
        <begin position="159"/>
        <end position="170"/>
    </location>
</feature>
<dbReference type="PROSITE" id="PS51914">
    <property type="entry name" value="MRH"/>
    <property type="match status" value="1"/>
</dbReference>
<feature type="region of interest" description="Disordered" evidence="4">
    <location>
        <begin position="37"/>
        <end position="91"/>
    </location>
</feature>
<organism evidence="7 8">
    <name type="scientific">Stichopus japonicus</name>
    <name type="common">Sea cucumber</name>
    <dbReference type="NCBI Taxonomy" id="307972"/>
    <lineage>
        <taxon>Eukaryota</taxon>
        <taxon>Metazoa</taxon>
        <taxon>Echinodermata</taxon>
        <taxon>Eleutherozoa</taxon>
        <taxon>Echinozoa</taxon>
        <taxon>Holothuroidea</taxon>
        <taxon>Aspidochirotacea</taxon>
        <taxon>Aspidochirotida</taxon>
        <taxon>Stichopodidae</taxon>
        <taxon>Apostichopus</taxon>
    </lineage>
</organism>
<evidence type="ECO:0000259" key="5">
    <source>
        <dbReference type="PROSITE" id="PS50222"/>
    </source>
</evidence>
<feature type="domain" description="MRH" evidence="6">
    <location>
        <begin position="310"/>
        <end position="411"/>
    </location>
</feature>
<dbReference type="InterPro" id="IPR044865">
    <property type="entry name" value="MRH_dom"/>
</dbReference>
<reference evidence="7 8" key="1">
    <citation type="journal article" date="2017" name="PLoS Biol.">
        <title>The sea cucumber genome provides insights into morphological evolution and visceral regeneration.</title>
        <authorList>
            <person name="Zhang X."/>
            <person name="Sun L."/>
            <person name="Yuan J."/>
            <person name="Sun Y."/>
            <person name="Gao Y."/>
            <person name="Zhang L."/>
            <person name="Li S."/>
            <person name="Dai H."/>
            <person name="Hamel J.F."/>
            <person name="Liu C."/>
            <person name="Yu Y."/>
            <person name="Liu S."/>
            <person name="Lin W."/>
            <person name="Guo K."/>
            <person name="Jin S."/>
            <person name="Xu P."/>
            <person name="Storey K.B."/>
            <person name="Huan P."/>
            <person name="Zhang T."/>
            <person name="Zhou Y."/>
            <person name="Zhang J."/>
            <person name="Lin C."/>
            <person name="Li X."/>
            <person name="Xing L."/>
            <person name="Huo D."/>
            <person name="Sun M."/>
            <person name="Wang L."/>
            <person name="Mercier A."/>
            <person name="Li F."/>
            <person name="Yang H."/>
            <person name="Xiang J."/>
        </authorList>
    </citation>
    <scope>NUCLEOTIDE SEQUENCE [LARGE SCALE GENOMIC DNA]</scope>
    <source>
        <strain evidence="7">Shaxun</strain>
        <tissue evidence="7">Muscle</tissue>
    </source>
</reference>
<dbReference type="EMBL" id="MRZV01000431">
    <property type="protein sequence ID" value="PIK50155.1"/>
    <property type="molecule type" value="Genomic_DNA"/>
</dbReference>
<gene>
    <name evidence="7" type="ORF">BSL78_12953</name>
</gene>
<dbReference type="Gene3D" id="2.70.130.10">
    <property type="entry name" value="Mannose-6-phosphate receptor binding domain"/>
    <property type="match status" value="1"/>
</dbReference>
<feature type="coiled-coil region" evidence="3">
    <location>
        <begin position="267"/>
        <end position="294"/>
    </location>
</feature>
<dbReference type="PROSITE" id="PS00018">
    <property type="entry name" value="EF_HAND_1"/>
    <property type="match status" value="1"/>
</dbReference>
<feature type="compositionally biased region" description="Acidic residues" evidence="4">
    <location>
        <begin position="178"/>
        <end position="229"/>
    </location>
</feature>
<evidence type="ECO:0000256" key="3">
    <source>
        <dbReference type="SAM" id="Coils"/>
    </source>
</evidence>
<protein>
    <submittedName>
        <fullName evidence="7">Putative glucosidase 2 subunit beta</fullName>
    </submittedName>
</protein>
<feature type="region of interest" description="Disordered" evidence="4">
    <location>
        <begin position="1"/>
        <end position="21"/>
    </location>
</feature>
<dbReference type="InterPro" id="IPR039794">
    <property type="entry name" value="Gtb1-like"/>
</dbReference>
<proteinExistence type="predicted"/>
<evidence type="ECO:0000259" key="6">
    <source>
        <dbReference type="PROSITE" id="PS51914"/>
    </source>
</evidence>
<evidence type="ECO:0000256" key="2">
    <source>
        <dbReference type="ARBA" id="ARBA00023157"/>
    </source>
</evidence>
<feature type="compositionally biased region" description="Basic and acidic residues" evidence="4">
    <location>
        <begin position="230"/>
        <end position="239"/>
    </location>
</feature>
<dbReference type="Proteomes" id="UP000230750">
    <property type="component" value="Unassembled WGS sequence"/>
</dbReference>
<keyword evidence="3" id="KW-0175">Coiled coil</keyword>